<dbReference type="AlphaFoldDB" id="A0AAD9DR12"/>
<protein>
    <submittedName>
        <fullName evidence="1">Uncharacterized protein</fullName>
    </submittedName>
</protein>
<evidence type="ECO:0000313" key="1">
    <source>
        <dbReference type="EMBL" id="KAK1790921.1"/>
    </source>
</evidence>
<accession>A0AAD9DR12</accession>
<name>A0AAD9DR12_9TELE</name>
<organism evidence="1 2">
    <name type="scientific">Electrophorus voltai</name>
    <dbReference type="NCBI Taxonomy" id="2609070"/>
    <lineage>
        <taxon>Eukaryota</taxon>
        <taxon>Metazoa</taxon>
        <taxon>Chordata</taxon>
        <taxon>Craniata</taxon>
        <taxon>Vertebrata</taxon>
        <taxon>Euteleostomi</taxon>
        <taxon>Actinopterygii</taxon>
        <taxon>Neopterygii</taxon>
        <taxon>Teleostei</taxon>
        <taxon>Ostariophysi</taxon>
        <taxon>Gymnotiformes</taxon>
        <taxon>Gymnotoidei</taxon>
        <taxon>Gymnotidae</taxon>
        <taxon>Electrophorus</taxon>
    </lineage>
</organism>
<dbReference type="Proteomes" id="UP001239994">
    <property type="component" value="Unassembled WGS sequence"/>
</dbReference>
<keyword evidence="2" id="KW-1185">Reference proteome</keyword>
<evidence type="ECO:0000313" key="2">
    <source>
        <dbReference type="Proteomes" id="UP001239994"/>
    </source>
</evidence>
<proteinExistence type="predicted"/>
<reference evidence="1" key="1">
    <citation type="submission" date="2023-03" db="EMBL/GenBank/DDBJ databases">
        <title>Electrophorus voltai genome.</title>
        <authorList>
            <person name="Bian C."/>
        </authorList>
    </citation>
    <scope>NUCLEOTIDE SEQUENCE</scope>
    <source>
        <strain evidence="1">CB-2022</strain>
        <tissue evidence="1">Muscle</tissue>
    </source>
</reference>
<comment type="caution">
    <text evidence="1">The sequence shown here is derived from an EMBL/GenBank/DDBJ whole genome shotgun (WGS) entry which is preliminary data.</text>
</comment>
<gene>
    <name evidence="1" type="ORF">P4O66_014762</name>
</gene>
<dbReference type="EMBL" id="JAROKS010000021">
    <property type="protein sequence ID" value="KAK1790921.1"/>
    <property type="molecule type" value="Genomic_DNA"/>
</dbReference>
<feature type="non-terminal residue" evidence="1">
    <location>
        <position position="75"/>
    </location>
</feature>
<sequence>METPPRQGLESKTLVLTGGHANYPATNHCPLLRCGSLDVWQRRHQIRGTSIRHRGKRLFNESEVGPCVVEAHSPD</sequence>